<evidence type="ECO:0000313" key="4">
    <source>
        <dbReference type="EMBL" id="SIN89834.1"/>
    </source>
</evidence>
<evidence type="ECO:0000256" key="1">
    <source>
        <dbReference type="ARBA" id="ARBA00005369"/>
    </source>
</evidence>
<dbReference type="Pfam" id="PF01135">
    <property type="entry name" value="PCMT"/>
    <property type="match status" value="1"/>
</dbReference>
<dbReference type="SUPFAM" id="SSF53335">
    <property type="entry name" value="S-adenosyl-L-methionine-dependent methyltransferases"/>
    <property type="match status" value="1"/>
</dbReference>
<dbReference type="eggNOG" id="COG2518">
    <property type="taxonomic scope" value="Bacteria"/>
</dbReference>
<accession>A0A1N6F3Q4</accession>
<evidence type="ECO:0000313" key="5">
    <source>
        <dbReference type="Proteomes" id="UP000185062"/>
    </source>
</evidence>
<gene>
    <name evidence="4" type="ORF">SAMN02743940_0071</name>
</gene>
<organism evidence="4 5">
    <name type="scientific">Nitrosomonas cryotolerans ATCC 49181</name>
    <dbReference type="NCBI Taxonomy" id="1131553"/>
    <lineage>
        <taxon>Bacteria</taxon>
        <taxon>Pseudomonadati</taxon>
        <taxon>Pseudomonadota</taxon>
        <taxon>Betaproteobacteria</taxon>
        <taxon>Nitrosomonadales</taxon>
        <taxon>Nitrosomonadaceae</taxon>
        <taxon>Nitrosomonas</taxon>
    </lineage>
</organism>
<comment type="similarity">
    <text evidence="1">Belongs to the methyltransferase superfamily. L-isoaspartyl/D-aspartyl protein methyltransferase family.</text>
</comment>
<dbReference type="Gene3D" id="3.40.50.150">
    <property type="entry name" value="Vaccinia Virus protein VP39"/>
    <property type="match status" value="1"/>
</dbReference>
<keyword evidence="5" id="KW-1185">Reference proteome</keyword>
<dbReference type="GO" id="GO:0004719">
    <property type="term" value="F:protein-L-isoaspartate (D-aspartate) O-methyltransferase activity"/>
    <property type="evidence" value="ECO:0007669"/>
    <property type="project" value="InterPro"/>
</dbReference>
<evidence type="ECO:0000256" key="2">
    <source>
        <dbReference type="ARBA" id="ARBA00013346"/>
    </source>
</evidence>
<dbReference type="CDD" id="cd02440">
    <property type="entry name" value="AdoMet_MTases"/>
    <property type="match status" value="1"/>
</dbReference>
<dbReference type="GO" id="GO:0032259">
    <property type="term" value="P:methylation"/>
    <property type="evidence" value="ECO:0007669"/>
    <property type="project" value="UniProtKB-KW"/>
</dbReference>
<reference evidence="4 5" key="1">
    <citation type="submission" date="2016-12" db="EMBL/GenBank/DDBJ databases">
        <authorList>
            <person name="Song W.-J."/>
            <person name="Kurnit D.M."/>
        </authorList>
    </citation>
    <scope>NUCLEOTIDE SEQUENCE [LARGE SCALE GENOMIC DNA]</scope>
    <source>
        <strain evidence="4 5">ATCC 49181</strain>
    </source>
</reference>
<evidence type="ECO:0000256" key="3">
    <source>
        <dbReference type="ARBA" id="ARBA00030757"/>
    </source>
</evidence>
<dbReference type="PANTHER" id="PTHR11579">
    <property type="entry name" value="PROTEIN-L-ISOASPARTATE O-METHYLTRANSFERASE"/>
    <property type="match status" value="1"/>
</dbReference>
<keyword evidence="4" id="KW-0808">Transferase</keyword>
<dbReference type="InterPro" id="IPR000682">
    <property type="entry name" value="PCMT"/>
</dbReference>
<protein>
    <recommendedName>
        <fullName evidence="2">Protein-L-isoaspartate O-methyltransferase</fullName>
    </recommendedName>
    <alternativeName>
        <fullName evidence="3">Protein L-isoaspartyl methyltransferase</fullName>
    </alternativeName>
</protein>
<keyword evidence="4" id="KW-0489">Methyltransferase</keyword>
<dbReference type="Proteomes" id="UP000185062">
    <property type="component" value="Unassembled WGS sequence"/>
</dbReference>
<proteinExistence type="inferred from homology"/>
<dbReference type="InterPro" id="IPR029063">
    <property type="entry name" value="SAM-dependent_MTases_sf"/>
</dbReference>
<dbReference type="AlphaFoldDB" id="A0A1N6F3Q4"/>
<name>A0A1N6F3Q4_9PROT</name>
<dbReference type="EMBL" id="FSRO01000001">
    <property type="protein sequence ID" value="SIN89834.1"/>
    <property type="molecule type" value="Genomic_DNA"/>
</dbReference>
<dbReference type="STRING" id="44575.SAMN05216419_101411"/>
<sequence length="227" mass="25605">MNKANMNLDTKNLEQTRFNMVEQQIRTWYVLDADILKLLYKIRREEFVPAAYRSLAFIDMEIPLEHGQVMLTPKMEARILQELYIKKTDKVLEIGSGSGYMTALLAEKSSHVYSVEIVPELKTMAEINLHAHDIHNVTIEQGDAAHGWPKHGPYDVIVLTASTPVLPQTFQENLNPGGRLFAIVGEEPAMEAILITCTAPGAYTTKKLFETCTIPLENAQPSEKFVF</sequence>
<dbReference type="PANTHER" id="PTHR11579:SF18">
    <property type="entry name" value="PROTEIN-L-ISOASPARTATE O-METHYLTRANSFERASE"/>
    <property type="match status" value="1"/>
</dbReference>
<dbReference type="GO" id="GO:0005737">
    <property type="term" value="C:cytoplasm"/>
    <property type="evidence" value="ECO:0007669"/>
    <property type="project" value="TreeGrafter"/>
</dbReference>